<evidence type="ECO:0000256" key="8">
    <source>
        <dbReference type="PROSITE-ProRule" id="PRU00175"/>
    </source>
</evidence>
<dbReference type="GO" id="GO:0008270">
    <property type="term" value="F:zinc ion binding"/>
    <property type="evidence" value="ECO:0007669"/>
    <property type="project" value="UniProtKB-KW"/>
</dbReference>
<dbReference type="EMBL" id="WHWC01000007">
    <property type="protein sequence ID" value="KAG8378986.1"/>
    <property type="molecule type" value="Genomic_DNA"/>
</dbReference>
<evidence type="ECO:0000256" key="4">
    <source>
        <dbReference type="ARBA" id="ARBA00022723"/>
    </source>
</evidence>
<keyword evidence="4" id="KW-0479">Metal-binding</keyword>
<dbReference type="Pfam" id="PF13639">
    <property type="entry name" value="zf-RING_2"/>
    <property type="match status" value="1"/>
</dbReference>
<keyword evidence="3" id="KW-0808">Transferase</keyword>
<keyword evidence="12" id="KW-1185">Reference proteome</keyword>
<gene>
    <name evidence="11" type="ORF">BUALT_Bualt07G0041400</name>
</gene>
<feature type="signal peptide" evidence="9">
    <location>
        <begin position="1"/>
        <end position="21"/>
    </location>
</feature>
<evidence type="ECO:0000256" key="9">
    <source>
        <dbReference type="SAM" id="SignalP"/>
    </source>
</evidence>
<evidence type="ECO:0000259" key="10">
    <source>
        <dbReference type="PROSITE" id="PS50089"/>
    </source>
</evidence>
<dbReference type="SMART" id="SM00184">
    <property type="entry name" value="RING"/>
    <property type="match status" value="1"/>
</dbReference>
<evidence type="ECO:0000256" key="6">
    <source>
        <dbReference type="ARBA" id="ARBA00022786"/>
    </source>
</evidence>
<evidence type="ECO:0000256" key="3">
    <source>
        <dbReference type="ARBA" id="ARBA00022679"/>
    </source>
</evidence>
<dbReference type="InterPro" id="IPR001841">
    <property type="entry name" value="Znf_RING"/>
</dbReference>
<comment type="catalytic activity">
    <reaction evidence="1">
        <text>S-ubiquitinyl-[E2 ubiquitin-conjugating enzyme]-L-cysteine + [acceptor protein]-L-lysine = [E2 ubiquitin-conjugating enzyme]-L-cysteine + N(6)-ubiquitinyl-[acceptor protein]-L-lysine.</text>
        <dbReference type="EC" id="2.3.2.27"/>
    </reaction>
</comment>
<dbReference type="PROSITE" id="PS50089">
    <property type="entry name" value="ZF_RING_2"/>
    <property type="match status" value="1"/>
</dbReference>
<dbReference type="AlphaFoldDB" id="A0AAV6X797"/>
<name>A0AAV6X797_9LAMI</name>
<keyword evidence="5 8" id="KW-0863">Zinc-finger</keyword>
<evidence type="ECO:0000256" key="5">
    <source>
        <dbReference type="ARBA" id="ARBA00022771"/>
    </source>
</evidence>
<keyword evidence="7" id="KW-0862">Zinc</keyword>
<evidence type="ECO:0000256" key="7">
    <source>
        <dbReference type="ARBA" id="ARBA00022833"/>
    </source>
</evidence>
<reference evidence="11" key="1">
    <citation type="submission" date="2019-10" db="EMBL/GenBank/DDBJ databases">
        <authorList>
            <person name="Zhang R."/>
            <person name="Pan Y."/>
            <person name="Wang J."/>
            <person name="Ma R."/>
            <person name="Yu S."/>
        </authorList>
    </citation>
    <scope>NUCLEOTIDE SEQUENCE</scope>
    <source>
        <strain evidence="11">LA-IB0</strain>
        <tissue evidence="11">Leaf</tissue>
    </source>
</reference>
<sequence>MFLYAFCCIMLLLVSIGPSFGVAAMSDLAASFVSPHGYLFLQVSMLTCADRKEEGIEEWWVAVELAGLPFPMDIMGKSGWLRGGARKLMILLSSHLPQLLNGHNFFDHISILHSLDIINVTDPTTYQLQNNYQDPAPSYSRPVEAYRGHIIDSNMYLQESNGYVADFDLNRIPEEDAMTRDAVAELLERENHTSTRDDYVQERNGYVTYFEPDWTEEEDVVMRDVIELLGENPTTSDDAEWMLQVDEYFDPNWMETMIMDGFDILGLFNDPTIHGTTCGLSDEVISKLLKTRKCSKDDDSEICIVCQDDLFQKDEMIGVLDCCHKYHATCIKQWLQEKNICPLCKTTALSVDDEHGPS</sequence>
<dbReference type="PANTHER" id="PTHR22937">
    <property type="entry name" value="E3 UBIQUITIN-PROTEIN LIGASE RNF165"/>
    <property type="match status" value="1"/>
</dbReference>
<accession>A0AAV6X797</accession>
<feature type="chain" id="PRO_5043675412" description="RING-type E3 ubiquitin transferase" evidence="9">
    <location>
        <begin position="22"/>
        <end position="358"/>
    </location>
</feature>
<evidence type="ECO:0000256" key="1">
    <source>
        <dbReference type="ARBA" id="ARBA00000900"/>
    </source>
</evidence>
<dbReference type="InterPro" id="IPR013083">
    <property type="entry name" value="Znf_RING/FYVE/PHD"/>
</dbReference>
<organism evidence="11 12">
    <name type="scientific">Buddleja alternifolia</name>
    <dbReference type="NCBI Taxonomy" id="168488"/>
    <lineage>
        <taxon>Eukaryota</taxon>
        <taxon>Viridiplantae</taxon>
        <taxon>Streptophyta</taxon>
        <taxon>Embryophyta</taxon>
        <taxon>Tracheophyta</taxon>
        <taxon>Spermatophyta</taxon>
        <taxon>Magnoliopsida</taxon>
        <taxon>eudicotyledons</taxon>
        <taxon>Gunneridae</taxon>
        <taxon>Pentapetalae</taxon>
        <taxon>asterids</taxon>
        <taxon>lamiids</taxon>
        <taxon>Lamiales</taxon>
        <taxon>Scrophulariaceae</taxon>
        <taxon>Buddlejeae</taxon>
        <taxon>Buddleja</taxon>
    </lineage>
</organism>
<proteinExistence type="predicted"/>
<feature type="domain" description="RING-type" evidence="10">
    <location>
        <begin position="303"/>
        <end position="345"/>
    </location>
</feature>
<dbReference type="InterPro" id="IPR045191">
    <property type="entry name" value="MBR1/2-like"/>
</dbReference>
<comment type="caution">
    <text evidence="11">The sequence shown here is derived from an EMBL/GenBank/DDBJ whole genome shotgun (WGS) entry which is preliminary data.</text>
</comment>
<protein>
    <recommendedName>
        <fullName evidence="2">RING-type E3 ubiquitin transferase</fullName>
        <ecNumber evidence="2">2.3.2.27</ecNumber>
    </recommendedName>
</protein>
<dbReference type="Proteomes" id="UP000826271">
    <property type="component" value="Unassembled WGS sequence"/>
</dbReference>
<evidence type="ECO:0000313" key="11">
    <source>
        <dbReference type="EMBL" id="KAG8378986.1"/>
    </source>
</evidence>
<keyword evidence="6" id="KW-0833">Ubl conjugation pathway</keyword>
<dbReference type="SUPFAM" id="SSF57850">
    <property type="entry name" value="RING/U-box"/>
    <property type="match status" value="1"/>
</dbReference>
<keyword evidence="9" id="KW-0732">Signal</keyword>
<evidence type="ECO:0000313" key="12">
    <source>
        <dbReference type="Proteomes" id="UP000826271"/>
    </source>
</evidence>
<dbReference type="GO" id="GO:0061630">
    <property type="term" value="F:ubiquitin protein ligase activity"/>
    <property type="evidence" value="ECO:0007669"/>
    <property type="project" value="UniProtKB-EC"/>
</dbReference>
<evidence type="ECO:0000256" key="2">
    <source>
        <dbReference type="ARBA" id="ARBA00012483"/>
    </source>
</evidence>
<dbReference type="Gene3D" id="3.30.40.10">
    <property type="entry name" value="Zinc/RING finger domain, C3HC4 (zinc finger)"/>
    <property type="match status" value="1"/>
</dbReference>
<dbReference type="PANTHER" id="PTHR22937:SF163">
    <property type="entry name" value="RING-TYPE E3 UBIQUITIN TRANSFERASE"/>
    <property type="match status" value="1"/>
</dbReference>
<dbReference type="EC" id="2.3.2.27" evidence="2"/>